<evidence type="ECO:0000259" key="12">
    <source>
        <dbReference type="PROSITE" id="PS51156"/>
    </source>
</evidence>
<evidence type="ECO:0000256" key="7">
    <source>
        <dbReference type="ARBA" id="ARBA00023163"/>
    </source>
</evidence>
<dbReference type="PANTHER" id="PTHR16089:SF43">
    <property type="match status" value="1"/>
</dbReference>
<dbReference type="Gene3D" id="1.10.10.60">
    <property type="entry name" value="Homeodomain-like"/>
    <property type="match status" value="1"/>
</dbReference>
<evidence type="ECO:0000313" key="15">
    <source>
        <dbReference type="Proteomes" id="UP001346869"/>
    </source>
</evidence>
<feature type="compositionally biased region" description="Pro residues" evidence="10">
    <location>
        <begin position="372"/>
        <end position="383"/>
    </location>
</feature>
<dbReference type="AlphaFoldDB" id="A0AAN7WUC6"/>
<dbReference type="PROSITE" id="PS00028">
    <property type="entry name" value="ZINC_FINGER_C2H2_1"/>
    <property type="match status" value="1"/>
</dbReference>
<evidence type="ECO:0000313" key="14">
    <source>
        <dbReference type="EMBL" id="KAK5848499.1"/>
    </source>
</evidence>
<proteinExistence type="predicted"/>
<feature type="compositionally biased region" description="Low complexity" evidence="10">
    <location>
        <begin position="472"/>
        <end position="487"/>
    </location>
</feature>
<dbReference type="GO" id="GO:0003677">
    <property type="term" value="F:DNA binding"/>
    <property type="evidence" value="ECO:0007669"/>
    <property type="project" value="UniProtKB-KW"/>
</dbReference>
<dbReference type="GO" id="GO:0008270">
    <property type="term" value="F:zinc ion binding"/>
    <property type="evidence" value="ECO:0007669"/>
    <property type="project" value="UniProtKB-KW"/>
</dbReference>
<dbReference type="FunFam" id="1.10.10.60:FF:000012">
    <property type="entry name" value="Metastasis-associated 1 family, member 3"/>
    <property type="match status" value="1"/>
</dbReference>
<evidence type="ECO:0000256" key="5">
    <source>
        <dbReference type="ARBA" id="ARBA00023015"/>
    </source>
</evidence>
<feature type="domain" description="ELM2" evidence="12">
    <location>
        <begin position="612"/>
        <end position="710"/>
    </location>
</feature>
<dbReference type="InterPro" id="IPR013087">
    <property type="entry name" value="Znf_C2H2_type"/>
</dbReference>
<evidence type="ECO:0000256" key="4">
    <source>
        <dbReference type="ARBA" id="ARBA00022833"/>
    </source>
</evidence>
<evidence type="ECO:0000259" key="11">
    <source>
        <dbReference type="PROSITE" id="PS50157"/>
    </source>
</evidence>
<keyword evidence="7" id="KW-0804">Transcription</keyword>
<dbReference type="InterPro" id="IPR051066">
    <property type="entry name" value="Trans_reg/Corepressor"/>
</dbReference>
<sequence length="983" mass="108111">MNNRGGTHVKRKLSSTDWHSSYTQRAIMDDPSSTQSFPNLNHHRHNPSFHLTLPSHQSPELGYPSSQPALSPLEYGRRGGESSNILLASNTSSGGRRESSGGDRGFLNTSSSCLDGDASLGGGHFSDTWYGGKKEEVWENGESCENAADGFYDKADCYSNDVIHNSEGGVRRKLRANCYNHVRYEAKGEAVYHREANVSLFTKQTTPYNRTAAGSFSDSGVNCSRVGDHYLGREEDYGSSCGSGEDQLQGTEGEGPWVSVSPSSQPGEARWSGAADTDTLNSGCLTQYTQKLDSFSEAFLSQGKRRFPMISSIDSSGQFWEFGVGRGESPGYKSRHSCAFDSYLPPCSSHSPAHPSFPSPPTSSHIMSSVLSPPPTPLPPPSHSPSKMDSPGGLGVSTLSVSQGGDSLQFFPSHLQPLPSIHSPGMIWKFPVMSHTFTHTSSDPGITEGNLRPPHGSDYGNILASHVQSQEPSFLSSTSHPPSLHPSRALGPSNAQSLYSAFHLPSRLPHLTDQRYETAENKNPHIVTQKVKREEANLKQEQLQQQVSPIYTGTPFPSILHLSRGQRRGRYTPQPLINPLRRGTGLYSSISHLNHREEETKFKEEEDESVSPYVNVGHDFQAELPPCLVDGERSRVWCPEEESPREQLLWKPWDMLEDNTNLQDQVERLLSMCSSSCVPGGGSNTELALHRLHYCQGNIMAALEMLLFSQPSPAGDYHYSGSDCWTDSEKSLFGATLRTYGKDFSVLRKMVRTKTVSQCVEFYYLSKKLQDKQKKQREEDIREAAMEQQKSITPVCPPLDAQFGPEEAVPVPLSSFFPCKLCGKMFYKIKSRNAHMKIHRQPQEDWSDRRLQQQIFNQRLALSRSIPNPGGNLLPPQAAGLTFPSSGSSNTNTDTVLHSVTNSITPGNGGVLDPGAVVTYGNIAASNSQVDTNTDSNQREPPTLLPFHQSWGSFGPDPTIFFCETEEKDGAGTVGGKDTVNWQ</sequence>
<reference evidence="14 15" key="1">
    <citation type="journal article" date="2023" name="Genes (Basel)">
        <title>Chromosome-Level Genome Assembly and Circadian Gene Repertoire of the Patagonia Blennie Eleginops maclovinus-The Closest Ancestral Proxy of Antarctic Cryonotothenioids.</title>
        <authorList>
            <person name="Cheng C.C."/>
            <person name="Rivera-Colon A.G."/>
            <person name="Minhas B.F."/>
            <person name="Wilson L."/>
            <person name="Rayamajhi N."/>
            <person name="Vargas-Chacoff L."/>
            <person name="Catchen J.M."/>
        </authorList>
    </citation>
    <scope>NUCLEOTIDE SEQUENCE [LARGE SCALE GENOMIC DNA]</scope>
    <source>
        <strain evidence="14">JMC-PN-2008</strain>
    </source>
</reference>
<dbReference type="EMBL" id="JAUZQC010000025">
    <property type="protein sequence ID" value="KAK5848499.1"/>
    <property type="molecule type" value="Genomic_DNA"/>
</dbReference>
<dbReference type="InterPro" id="IPR017884">
    <property type="entry name" value="SANT_dom"/>
</dbReference>
<dbReference type="PROSITE" id="PS51156">
    <property type="entry name" value="ELM2"/>
    <property type="match status" value="1"/>
</dbReference>
<organism evidence="14 15">
    <name type="scientific">Eleginops maclovinus</name>
    <name type="common">Patagonian blennie</name>
    <name type="synonym">Eleginus maclovinus</name>
    <dbReference type="NCBI Taxonomy" id="56733"/>
    <lineage>
        <taxon>Eukaryota</taxon>
        <taxon>Metazoa</taxon>
        <taxon>Chordata</taxon>
        <taxon>Craniata</taxon>
        <taxon>Vertebrata</taxon>
        <taxon>Euteleostomi</taxon>
        <taxon>Actinopterygii</taxon>
        <taxon>Neopterygii</taxon>
        <taxon>Teleostei</taxon>
        <taxon>Neoteleostei</taxon>
        <taxon>Acanthomorphata</taxon>
        <taxon>Eupercaria</taxon>
        <taxon>Perciformes</taxon>
        <taxon>Notothenioidei</taxon>
        <taxon>Eleginopidae</taxon>
        <taxon>Eleginops</taxon>
    </lineage>
</organism>
<dbReference type="SUPFAM" id="SSF46689">
    <property type="entry name" value="Homeodomain-like"/>
    <property type="match status" value="1"/>
</dbReference>
<keyword evidence="8" id="KW-0539">Nucleus</keyword>
<dbReference type="GO" id="GO:0000118">
    <property type="term" value="C:histone deacetylase complex"/>
    <property type="evidence" value="ECO:0007669"/>
    <property type="project" value="TreeGrafter"/>
</dbReference>
<comment type="subcellular location">
    <subcellularLocation>
        <location evidence="1">Nucleus</location>
    </subcellularLocation>
</comment>
<dbReference type="PROSITE" id="PS51293">
    <property type="entry name" value="SANT"/>
    <property type="match status" value="1"/>
</dbReference>
<keyword evidence="2" id="KW-0479">Metal-binding</keyword>
<dbReference type="Pfam" id="PF01448">
    <property type="entry name" value="ELM2"/>
    <property type="match status" value="1"/>
</dbReference>
<keyword evidence="4" id="KW-0862">Zinc</keyword>
<dbReference type="Proteomes" id="UP001346869">
    <property type="component" value="Unassembled WGS sequence"/>
</dbReference>
<evidence type="ECO:0000256" key="8">
    <source>
        <dbReference type="ARBA" id="ARBA00023242"/>
    </source>
</evidence>
<dbReference type="GO" id="GO:0003714">
    <property type="term" value="F:transcription corepressor activity"/>
    <property type="evidence" value="ECO:0007669"/>
    <property type="project" value="TreeGrafter"/>
</dbReference>
<dbReference type="GO" id="GO:0005667">
    <property type="term" value="C:transcription regulator complex"/>
    <property type="evidence" value="ECO:0007669"/>
    <property type="project" value="TreeGrafter"/>
</dbReference>
<dbReference type="PROSITE" id="PS50157">
    <property type="entry name" value="ZINC_FINGER_C2H2_2"/>
    <property type="match status" value="1"/>
</dbReference>
<evidence type="ECO:0000256" key="2">
    <source>
        <dbReference type="ARBA" id="ARBA00022723"/>
    </source>
</evidence>
<evidence type="ECO:0000256" key="6">
    <source>
        <dbReference type="ARBA" id="ARBA00023125"/>
    </source>
</evidence>
<keyword evidence="15" id="KW-1185">Reference proteome</keyword>
<dbReference type="PANTHER" id="PTHR16089">
    <property type="entry name" value="REST COREPRESSOR COREST PROTEIN-RELATED"/>
    <property type="match status" value="1"/>
</dbReference>
<feature type="compositionally biased region" description="Polar residues" evidence="10">
    <location>
        <begin position="240"/>
        <end position="250"/>
    </location>
</feature>
<evidence type="ECO:0000256" key="9">
    <source>
        <dbReference type="PROSITE-ProRule" id="PRU00042"/>
    </source>
</evidence>
<feature type="region of interest" description="Disordered" evidence="10">
    <location>
        <begin position="350"/>
        <end position="401"/>
    </location>
</feature>
<feature type="compositionally biased region" description="Polar residues" evidence="10">
    <location>
        <begin position="54"/>
        <end position="69"/>
    </location>
</feature>
<evidence type="ECO:0000256" key="3">
    <source>
        <dbReference type="ARBA" id="ARBA00022771"/>
    </source>
</evidence>
<comment type="caution">
    <text evidence="14">The sequence shown here is derived from an EMBL/GenBank/DDBJ whole genome shotgun (WGS) entry which is preliminary data.</text>
</comment>
<dbReference type="SMART" id="SM01189">
    <property type="entry name" value="ELM2"/>
    <property type="match status" value="1"/>
</dbReference>
<keyword evidence="3 9" id="KW-0863">Zinc-finger</keyword>
<evidence type="ECO:0000259" key="13">
    <source>
        <dbReference type="PROSITE" id="PS51293"/>
    </source>
</evidence>
<feature type="region of interest" description="Disordered" evidence="10">
    <location>
        <begin position="236"/>
        <end position="276"/>
    </location>
</feature>
<dbReference type="InterPro" id="IPR001005">
    <property type="entry name" value="SANT/Myb"/>
</dbReference>
<dbReference type="SMART" id="SM00717">
    <property type="entry name" value="SANT"/>
    <property type="match status" value="1"/>
</dbReference>
<accession>A0AAN7WUC6</accession>
<dbReference type="InterPro" id="IPR000949">
    <property type="entry name" value="ELM2_dom"/>
</dbReference>
<feature type="region of interest" description="Disordered" evidence="10">
    <location>
        <begin position="29"/>
        <end position="104"/>
    </location>
</feature>
<keyword evidence="6" id="KW-0238">DNA-binding</keyword>
<evidence type="ECO:0000256" key="1">
    <source>
        <dbReference type="ARBA" id="ARBA00004123"/>
    </source>
</evidence>
<protein>
    <recommendedName>
        <fullName evidence="16">Transcriptional-regulating factor 1-like</fullName>
    </recommendedName>
</protein>
<evidence type="ECO:0000256" key="10">
    <source>
        <dbReference type="SAM" id="MobiDB-lite"/>
    </source>
</evidence>
<keyword evidence="5" id="KW-0805">Transcription regulation</keyword>
<dbReference type="GO" id="GO:0006357">
    <property type="term" value="P:regulation of transcription by RNA polymerase II"/>
    <property type="evidence" value="ECO:0007669"/>
    <property type="project" value="TreeGrafter"/>
</dbReference>
<gene>
    <name evidence="14" type="ORF">PBY51_006107</name>
</gene>
<feature type="domain" description="SANT" evidence="13">
    <location>
        <begin position="720"/>
        <end position="771"/>
    </location>
</feature>
<feature type="domain" description="C2H2-type" evidence="11">
    <location>
        <begin position="817"/>
        <end position="844"/>
    </location>
</feature>
<reference evidence="14 15" key="2">
    <citation type="journal article" date="2023" name="Mol. Biol. Evol.">
        <title>Genomics of Secondarily Temperate Adaptation in the Only Non-Antarctic Icefish.</title>
        <authorList>
            <person name="Rivera-Colon A.G."/>
            <person name="Rayamajhi N."/>
            <person name="Minhas B.F."/>
            <person name="Madrigal G."/>
            <person name="Bilyk K.T."/>
            <person name="Yoon V."/>
            <person name="Hune M."/>
            <person name="Gregory S."/>
            <person name="Cheng C.H.C."/>
            <person name="Catchen J.M."/>
        </authorList>
    </citation>
    <scope>NUCLEOTIDE SEQUENCE [LARGE SCALE GENOMIC DNA]</scope>
    <source>
        <strain evidence="14">JMC-PN-2008</strain>
    </source>
</reference>
<evidence type="ECO:0008006" key="16">
    <source>
        <dbReference type="Google" id="ProtNLM"/>
    </source>
</evidence>
<name>A0AAN7WUC6_ELEMC</name>
<feature type="region of interest" description="Disordered" evidence="10">
    <location>
        <begin position="468"/>
        <end position="490"/>
    </location>
</feature>
<feature type="compositionally biased region" description="Low complexity" evidence="10">
    <location>
        <begin position="362"/>
        <end position="371"/>
    </location>
</feature>
<dbReference type="InterPro" id="IPR009057">
    <property type="entry name" value="Homeodomain-like_sf"/>
</dbReference>